<dbReference type="EMBL" id="JBBNAG010000001">
    <property type="protein sequence ID" value="KAK9167017.1"/>
    <property type="molecule type" value="Genomic_DNA"/>
</dbReference>
<proteinExistence type="predicted"/>
<sequence length="143" mass="17083">MERFVQVIRFVTTLWKIVRYEYVRYLDSIGEIVSLSKKHVFFTDAQRKYFVANKQDIEELSIRKIIIIDTGLFHIKGNLLLQWNRSDVDYSRIEVDLLYKKKISMNFYEMVSRNSANCLDRGISLRNRNRVIKGFTMIISSME</sequence>
<organism evidence="1 2">
    <name type="scientific">Stephania cephalantha</name>
    <dbReference type="NCBI Taxonomy" id="152367"/>
    <lineage>
        <taxon>Eukaryota</taxon>
        <taxon>Viridiplantae</taxon>
        <taxon>Streptophyta</taxon>
        <taxon>Embryophyta</taxon>
        <taxon>Tracheophyta</taxon>
        <taxon>Spermatophyta</taxon>
        <taxon>Magnoliopsida</taxon>
        <taxon>Ranunculales</taxon>
        <taxon>Menispermaceae</taxon>
        <taxon>Menispermoideae</taxon>
        <taxon>Cissampelideae</taxon>
        <taxon>Stephania</taxon>
    </lineage>
</organism>
<keyword evidence="2" id="KW-1185">Reference proteome</keyword>
<protein>
    <submittedName>
        <fullName evidence="1">Uncharacterized protein</fullName>
    </submittedName>
</protein>
<reference evidence="1 2" key="1">
    <citation type="submission" date="2024-01" db="EMBL/GenBank/DDBJ databases">
        <title>Genome assemblies of Stephania.</title>
        <authorList>
            <person name="Yang L."/>
        </authorList>
    </citation>
    <scope>NUCLEOTIDE SEQUENCE [LARGE SCALE GENOMIC DNA]</scope>
    <source>
        <strain evidence="1">JXDWG</strain>
        <tissue evidence="1">Leaf</tissue>
    </source>
</reference>
<gene>
    <name evidence="1" type="ORF">Scep_002208</name>
</gene>
<dbReference type="AlphaFoldDB" id="A0AAP0Q436"/>
<accession>A0AAP0Q436</accession>
<dbReference type="Proteomes" id="UP001419268">
    <property type="component" value="Unassembled WGS sequence"/>
</dbReference>
<evidence type="ECO:0000313" key="2">
    <source>
        <dbReference type="Proteomes" id="UP001419268"/>
    </source>
</evidence>
<name>A0AAP0Q436_9MAGN</name>
<evidence type="ECO:0000313" key="1">
    <source>
        <dbReference type="EMBL" id="KAK9167017.1"/>
    </source>
</evidence>
<comment type="caution">
    <text evidence="1">The sequence shown here is derived from an EMBL/GenBank/DDBJ whole genome shotgun (WGS) entry which is preliminary data.</text>
</comment>